<dbReference type="GO" id="GO:0016020">
    <property type="term" value="C:membrane"/>
    <property type="evidence" value="ECO:0007669"/>
    <property type="project" value="UniProtKB-SubCell"/>
</dbReference>
<dbReference type="EMBL" id="QJUE01000007">
    <property type="protein sequence ID" value="PYE00313.1"/>
    <property type="molecule type" value="Genomic_DNA"/>
</dbReference>
<dbReference type="Proteomes" id="UP000247807">
    <property type="component" value="Unassembled WGS sequence"/>
</dbReference>
<feature type="transmembrane region" description="Helical" evidence="5">
    <location>
        <begin position="60"/>
        <end position="77"/>
    </location>
</feature>
<feature type="transmembrane region" description="Helical" evidence="5">
    <location>
        <begin position="83"/>
        <end position="106"/>
    </location>
</feature>
<feature type="transmembrane region" description="Helical" evidence="5">
    <location>
        <begin position="199"/>
        <end position="217"/>
    </location>
</feature>
<feature type="domain" description="O-antigen ligase-related" evidence="6">
    <location>
        <begin position="204"/>
        <end position="352"/>
    </location>
</feature>
<evidence type="ECO:0000313" key="7">
    <source>
        <dbReference type="EMBL" id="PYE00313.1"/>
    </source>
</evidence>
<evidence type="ECO:0000256" key="4">
    <source>
        <dbReference type="ARBA" id="ARBA00023136"/>
    </source>
</evidence>
<comment type="subcellular location">
    <subcellularLocation>
        <location evidence="1">Membrane</location>
        <topology evidence="1">Multi-pass membrane protein</topology>
    </subcellularLocation>
</comment>
<reference evidence="7 8" key="1">
    <citation type="journal article" date="2018" name="Appl. Environ. Microbiol.">
        <title>Genome rearrangement shapes Prochlorococcus ecological adaptation.</title>
        <authorList>
            <person name="Yan W."/>
            <person name="Wei S."/>
            <person name="Wang Q."/>
            <person name="Xiao X."/>
            <person name="Zeng Q."/>
            <person name="Jiao N."/>
            <person name="Zhang R."/>
        </authorList>
    </citation>
    <scope>NUCLEOTIDE SEQUENCE [LARGE SCALE GENOMIC DNA]</scope>
    <source>
        <strain evidence="7 8">XMU1408</strain>
    </source>
</reference>
<feature type="transmembrane region" description="Helical" evidence="5">
    <location>
        <begin position="383"/>
        <end position="402"/>
    </location>
</feature>
<evidence type="ECO:0000313" key="8">
    <source>
        <dbReference type="Proteomes" id="UP000247807"/>
    </source>
</evidence>
<feature type="transmembrane region" description="Helical" evidence="5">
    <location>
        <begin position="300"/>
        <end position="322"/>
    </location>
</feature>
<evidence type="ECO:0000256" key="5">
    <source>
        <dbReference type="SAM" id="Phobius"/>
    </source>
</evidence>
<dbReference type="RefSeq" id="WP_158467480.1">
    <property type="nucleotide sequence ID" value="NZ_QJUE01000007.1"/>
</dbReference>
<feature type="transmembrane region" description="Helical" evidence="5">
    <location>
        <begin position="118"/>
        <end position="138"/>
    </location>
</feature>
<name>A0A318R003_PROMR</name>
<dbReference type="PANTHER" id="PTHR37422">
    <property type="entry name" value="TEICHURONIC ACID BIOSYNTHESIS PROTEIN TUAE"/>
    <property type="match status" value="1"/>
</dbReference>
<feature type="transmembrane region" description="Helical" evidence="5">
    <location>
        <begin position="237"/>
        <end position="259"/>
    </location>
</feature>
<keyword evidence="2 5" id="KW-0812">Transmembrane</keyword>
<sequence length="434" mass="49797">MINNANFSTLKNNLLVNNGWRCFQIGVFFLPSSALISYIFLLIALFEGSFIRRDLYWRDYWNYPLVLTSLLMLVGCIRSQTGWLAWIGLFNWLPFFWCFWGFQPYLLTTERRRKCASWLVLGSLPVLITGFGQLWLGWKGPWELFDGLIIWFISPGGEPLGRLSGLFDYANITAAWLSGVWPFCFASVIRPFIFGRNRVIPFLLSVAFVLAMILTNSRNAWGAIFIGLPLVVGSASWSWLIPLMVICFIPIVIAVLPVFDAGLQQFARSIVPESIWMRLTDIQFVDTRPFEATRIGQWRIAFNLIFEKPLFGWGAAAFSIIYPLRTGLYHGHSHNLPLEIAISHGILVAILLNLFVFALLIISAYYKIFNKLRTQKNLIIDRAWWTSALILICFHATDIPMFDSRVNILGWLILIGLRCIIFNPDTDKIVFKEN</sequence>
<feature type="transmembrane region" description="Helical" evidence="5">
    <location>
        <begin position="169"/>
        <end position="192"/>
    </location>
</feature>
<feature type="transmembrane region" description="Helical" evidence="5">
    <location>
        <begin position="408"/>
        <end position="424"/>
    </location>
</feature>
<proteinExistence type="predicted"/>
<keyword evidence="7" id="KW-0436">Ligase</keyword>
<organism evidence="7 8">
    <name type="scientific">Prochlorococcus marinus XMU1408</name>
    <dbReference type="NCBI Taxonomy" id="2213228"/>
    <lineage>
        <taxon>Bacteria</taxon>
        <taxon>Bacillati</taxon>
        <taxon>Cyanobacteriota</taxon>
        <taxon>Cyanophyceae</taxon>
        <taxon>Synechococcales</taxon>
        <taxon>Prochlorococcaceae</taxon>
        <taxon>Prochlorococcus</taxon>
    </lineage>
</organism>
<dbReference type="PANTHER" id="PTHR37422:SF13">
    <property type="entry name" value="LIPOPOLYSACCHARIDE BIOSYNTHESIS PROTEIN PA4999-RELATED"/>
    <property type="match status" value="1"/>
</dbReference>
<dbReference type="AlphaFoldDB" id="A0A318R003"/>
<feature type="transmembrane region" description="Helical" evidence="5">
    <location>
        <begin position="23"/>
        <end position="48"/>
    </location>
</feature>
<dbReference type="InterPro" id="IPR007016">
    <property type="entry name" value="O-antigen_ligase-rel_domated"/>
</dbReference>
<gene>
    <name evidence="7" type="ORF">DNJ73_09575</name>
</gene>
<evidence type="ECO:0000259" key="6">
    <source>
        <dbReference type="Pfam" id="PF04932"/>
    </source>
</evidence>
<keyword evidence="3 5" id="KW-1133">Transmembrane helix</keyword>
<evidence type="ECO:0000256" key="3">
    <source>
        <dbReference type="ARBA" id="ARBA00022989"/>
    </source>
</evidence>
<dbReference type="OrthoDB" id="547142at2"/>
<dbReference type="InterPro" id="IPR051533">
    <property type="entry name" value="WaaL-like"/>
</dbReference>
<dbReference type="Pfam" id="PF04932">
    <property type="entry name" value="Wzy_C"/>
    <property type="match status" value="1"/>
</dbReference>
<evidence type="ECO:0000256" key="1">
    <source>
        <dbReference type="ARBA" id="ARBA00004141"/>
    </source>
</evidence>
<accession>A0A318R003</accession>
<feature type="transmembrane region" description="Helical" evidence="5">
    <location>
        <begin position="342"/>
        <end position="362"/>
    </location>
</feature>
<comment type="caution">
    <text evidence="7">The sequence shown here is derived from an EMBL/GenBank/DDBJ whole genome shotgun (WGS) entry which is preliminary data.</text>
</comment>
<protein>
    <submittedName>
        <fullName evidence="7">Ligase</fullName>
    </submittedName>
</protein>
<dbReference type="GO" id="GO:0016874">
    <property type="term" value="F:ligase activity"/>
    <property type="evidence" value="ECO:0007669"/>
    <property type="project" value="UniProtKB-KW"/>
</dbReference>
<evidence type="ECO:0000256" key="2">
    <source>
        <dbReference type="ARBA" id="ARBA00022692"/>
    </source>
</evidence>
<keyword evidence="4 5" id="KW-0472">Membrane</keyword>